<sequence>MQGILEPASPGPVILGNFSLLVQDLKSREPPGNPRVLPILGSWTCQFKKLQACLSGKLQDLSFEETPEPANPGTLSAVLELPEPGNPENLVLANAGTS</sequence>
<organism evidence="1 2">
    <name type="scientific">Nesidiocoris tenuis</name>
    <dbReference type="NCBI Taxonomy" id="355587"/>
    <lineage>
        <taxon>Eukaryota</taxon>
        <taxon>Metazoa</taxon>
        <taxon>Ecdysozoa</taxon>
        <taxon>Arthropoda</taxon>
        <taxon>Hexapoda</taxon>
        <taxon>Insecta</taxon>
        <taxon>Pterygota</taxon>
        <taxon>Neoptera</taxon>
        <taxon>Paraneoptera</taxon>
        <taxon>Hemiptera</taxon>
        <taxon>Heteroptera</taxon>
        <taxon>Panheteroptera</taxon>
        <taxon>Cimicomorpha</taxon>
        <taxon>Miridae</taxon>
        <taxon>Dicyphina</taxon>
        <taxon>Nesidiocoris</taxon>
    </lineage>
</organism>
<name>A0ABN7B457_9HEMI</name>
<evidence type="ECO:0000313" key="2">
    <source>
        <dbReference type="Proteomes" id="UP001307889"/>
    </source>
</evidence>
<dbReference type="Proteomes" id="UP001307889">
    <property type="component" value="Chromosome 10"/>
</dbReference>
<gene>
    <name evidence="1" type="ORF">NTJ_12009</name>
</gene>
<accession>A0ABN7B457</accession>
<protein>
    <submittedName>
        <fullName evidence="1">Uncharacterized protein</fullName>
    </submittedName>
</protein>
<proteinExistence type="predicted"/>
<dbReference type="EMBL" id="AP028918">
    <property type="protein sequence ID" value="BES99192.1"/>
    <property type="molecule type" value="Genomic_DNA"/>
</dbReference>
<keyword evidence="2" id="KW-1185">Reference proteome</keyword>
<evidence type="ECO:0000313" key="1">
    <source>
        <dbReference type="EMBL" id="BES99192.1"/>
    </source>
</evidence>
<reference evidence="1 2" key="1">
    <citation type="submission" date="2023-09" db="EMBL/GenBank/DDBJ databases">
        <title>Nesidiocoris tenuis whole genome shotgun sequence.</title>
        <authorList>
            <person name="Shibata T."/>
            <person name="Shimoda M."/>
            <person name="Kobayashi T."/>
            <person name="Uehara T."/>
        </authorList>
    </citation>
    <scope>NUCLEOTIDE SEQUENCE [LARGE SCALE GENOMIC DNA]</scope>
    <source>
        <strain evidence="1 2">Japan</strain>
    </source>
</reference>